<evidence type="ECO:0000313" key="2">
    <source>
        <dbReference type="EMBL" id="EJT53133.1"/>
    </source>
</evidence>
<dbReference type="OrthoDB" id="2017695at2759"/>
<reference evidence="2 3" key="1">
    <citation type="journal article" date="2012" name="Eukaryot. Cell">
        <title>Draft genome sequence of CBS 2479, the standard type strain of Trichosporon asahii.</title>
        <authorList>
            <person name="Yang R.Y."/>
            <person name="Li H.T."/>
            <person name="Zhu H."/>
            <person name="Zhou G.P."/>
            <person name="Wang M."/>
            <person name="Wang L."/>
        </authorList>
    </citation>
    <scope>NUCLEOTIDE SEQUENCE [LARGE SCALE GENOMIC DNA]</scope>
    <source>
        <strain evidence="3">ATCC 90039 / CBS 2479 / JCM 2466 / KCTC 7840 / NCYC 2677 / UAMH 7654</strain>
    </source>
</reference>
<dbReference type="VEuPathDB" id="FungiDB:A1Q1_08050"/>
<feature type="region of interest" description="Disordered" evidence="1">
    <location>
        <begin position="202"/>
        <end position="268"/>
    </location>
</feature>
<feature type="region of interest" description="Disordered" evidence="1">
    <location>
        <begin position="1"/>
        <end position="64"/>
    </location>
</feature>
<feature type="compositionally biased region" description="Basic and acidic residues" evidence="1">
    <location>
        <begin position="249"/>
        <end position="258"/>
    </location>
</feature>
<dbReference type="KEGG" id="tasa:A1Q1_08050"/>
<dbReference type="RefSeq" id="XP_014184296.1">
    <property type="nucleotide sequence ID" value="XM_014328821.1"/>
</dbReference>
<dbReference type="EMBL" id="ALBS01000008">
    <property type="protein sequence ID" value="EJT53133.1"/>
    <property type="molecule type" value="Genomic_DNA"/>
</dbReference>
<accession>J8QHG4</accession>
<proteinExistence type="predicted"/>
<dbReference type="Proteomes" id="UP000002748">
    <property type="component" value="Unassembled WGS sequence"/>
</dbReference>
<dbReference type="HOGENOM" id="CLU_1008971_0_0_1"/>
<organism evidence="2 3">
    <name type="scientific">Trichosporon asahii var. asahii (strain ATCC 90039 / CBS 2479 / JCM 2466 / KCTC 7840 / NBRC 103889/ NCYC 2677 / UAMH 7654)</name>
    <name type="common">Yeast</name>
    <dbReference type="NCBI Taxonomy" id="1186058"/>
    <lineage>
        <taxon>Eukaryota</taxon>
        <taxon>Fungi</taxon>
        <taxon>Dikarya</taxon>
        <taxon>Basidiomycota</taxon>
        <taxon>Agaricomycotina</taxon>
        <taxon>Tremellomycetes</taxon>
        <taxon>Trichosporonales</taxon>
        <taxon>Trichosporonaceae</taxon>
        <taxon>Trichosporon</taxon>
    </lineage>
</organism>
<evidence type="ECO:0000256" key="1">
    <source>
        <dbReference type="SAM" id="MobiDB-lite"/>
    </source>
</evidence>
<feature type="region of interest" description="Disordered" evidence="1">
    <location>
        <begin position="99"/>
        <end position="129"/>
    </location>
</feature>
<feature type="compositionally biased region" description="Basic and acidic residues" evidence="1">
    <location>
        <begin position="99"/>
        <end position="109"/>
    </location>
</feature>
<dbReference type="GeneID" id="25991562"/>
<protein>
    <submittedName>
        <fullName evidence="2">Uncharacterized protein</fullName>
    </submittedName>
</protein>
<name>J8QHG4_TRIAS</name>
<evidence type="ECO:0000313" key="3">
    <source>
        <dbReference type="Proteomes" id="UP000002748"/>
    </source>
</evidence>
<sequence>MSAATNNAISKPGAAVPNPGGPGGEDLTPVAVSPAGTLGSSGPEVPGSAAGVSTGSSGGEGLLQRAQAMAQPYLDKAAATAKPYADAAMQKGRELKDSIETNSQGKHDATATPAAAPGEHHATTGTGAAHSEGLAATAGQTAQDLGEKAKSALGYGLAQLQALGKQIDDRTATADQPGLLTRASAAYHSGVEQLEKAVGAKDHAGSTANLTTAEEGSAPIAGSLNDGPHPITTTTNAIPHAESAAQTQKTEEGERAKTGESVTAPPEA</sequence>
<comment type="caution">
    <text evidence="2">The sequence shown here is derived from an EMBL/GenBank/DDBJ whole genome shotgun (WGS) entry which is preliminary data.</text>
</comment>
<dbReference type="AlphaFoldDB" id="J8QHG4"/>
<gene>
    <name evidence="2" type="ORF">A1Q1_08050</name>
</gene>